<dbReference type="InterPro" id="IPR037523">
    <property type="entry name" value="VOC_core"/>
</dbReference>
<keyword evidence="3" id="KW-1185">Reference proteome</keyword>
<protein>
    <submittedName>
        <fullName evidence="2">VOC family protein</fullName>
    </submittedName>
</protein>
<name>A0A927ATY4_9BACT</name>
<dbReference type="Pfam" id="PF00903">
    <property type="entry name" value="Glyoxalase"/>
    <property type="match status" value="1"/>
</dbReference>
<dbReference type="PROSITE" id="PS51819">
    <property type="entry name" value="VOC"/>
    <property type="match status" value="1"/>
</dbReference>
<evidence type="ECO:0000313" key="3">
    <source>
        <dbReference type="Proteomes" id="UP000598820"/>
    </source>
</evidence>
<reference evidence="2" key="1">
    <citation type="submission" date="2020-09" db="EMBL/GenBank/DDBJ databases">
        <authorList>
            <person name="Kim M.K."/>
        </authorList>
    </citation>
    <scope>NUCLEOTIDE SEQUENCE</scope>
    <source>
        <strain evidence="2">BT702</strain>
    </source>
</reference>
<dbReference type="Proteomes" id="UP000598820">
    <property type="component" value="Unassembled WGS sequence"/>
</dbReference>
<dbReference type="PANTHER" id="PTHR36503">
    <property type="entry name" value="BLR2520 PROTEIN"/>
    <property type="match status" value="1"/>
</dbReference>
<evidence type="ECO:0000313" key="2">
    <source>
        <dbReference type="EMBL" id="MBD2701472.1"/>
    </source>
</evidence>
<dbReference type="RefSeq" id="WP_190887324.1">
    <property type="nucleotide sequence ID" value="NZ_JACWZY010000008.1"/>
</dbReference>
<dbReference type="InterPro" id="IPR029068">
    <property type="entry name" value="Glyas_Bleomycin-R_OHBP_Dase"/>
</dbReference>
<dbReference type="PANTHER" id="PTHR36503:SF1">
    <property type="entry name" value="BLR2520 PROTEIN"/>
    <property type="match status" value="1"/>
</dbReference>
<dbReference type="SUPFAM" id="SSF54593">
    <property type="entry name" value="Glyoxalase/Bleomycin resistance protein/Dihydroxybiphenyl dioxygenase"/>
    <property type="match status" value="1"/>
</dbReference>
<sequence>MDQRLSVITLGTDNLAAMKSFYSEKLGWQTEAENKDIVFYKMNGFLFSLFDRNSLATGAGVSATGNGFRSLTLSCNVNSKEEVDVLFKELNAKEVKILNEPQDTPFGGYFFCFADVEDNVLEVAYNPYIPMDERGNVITHKNIDNL</sequence>
<comment type="caution">
    <text evidence="2">The sequence shown here is derived from an EMBL/GenBank/DDBJ whole genome shotgun (WGS) entry which is preliminary data.</text>
</comment>
<proteinExistence type="predicted"/>
<evidence type="ECO:0000259" key="1">
    <source>
        <dbReference type="PROSITE" id="PS51819"/>
    </source>
</evidence>
<dbReference type="EMBL" id="JACWZY010000008">
    <property type="protein sequence ID" value="MBD2701472.1"/>
    <property type="molecule type" value="Genomic_DNA"/>
</dbReference>
<dbReference type="Gene3D" id="3.10.180.10">
    <property type="entry name" value="2,3-Dihydroxybiphenyl 1,2-Dioxygenase, domain 1"/>
    <property type="match status" value="1"/>
</dbReference>
<gene>
    <name evidence="2" type="ORF">IC229_12545</name>
</gene>
<feature type="domain" description="VOC" evidence="1">
    <location>
        <begin position="4"/>
        <end position="126"/>
    </location>
</feature>
<organism evidence="2 3">
    <name type="scientific">Spirosoma profusum</name>
    <dbReference type="NCBI Taxonomy" id="2771354"/>
    <lineage>
        <taxon>Bacteria</taxon>
        <taxon>Pseudomonadati</taxon>
        <taxon>Bacteroidota</taxon>
        <taxon>Cytophagia</taxon>
        <taxon>Cytophagales</taxon>
        <taxon>Cytophagaceae</taxon>
        <taxon>Spirosoma</taxon>
    </lineage>
</organism>
<accession>A0A927ATY4</accession>
<dbReference type="InterPro" id="IPR004360">
    <property type="entry name" value="Glyas_Fos-R_dOase_dom"/>
</dbReference>
<dbReference type="AlphaFoldDB" id="A0A927ATY4"/>